<reference evidence="1" key="1">
    <citation type="submission" date="2021-01" db="EMBL/GenBank/DDBJ databases">
        <authorList>
            <consortium name="Genoscope - CEA"/>
            <person name="William W."/>
        </authorList>
    </citation>
    <scope>NUCLEOTIDE SEQUENCE</scope>
</reference>
<evidence type="ECO:0000313" key="1">
    <source>
        <dbReference type="EMBL" id="CAD8049721.1"/>
    </source>
</evidence>
<accession>A0A8S1K4U8</accession>
<keyword evidence="2" id="KW-1185">Reference proteome</keyword>
<evidence type="ECO:0000313" key="2">
    <source>
        <dbReference type="Proteomes" id="UP000688137"/>
    </source>
</evidence>
<comment type="caution">
    <text evidence="1">The sequence shown here is derived from an EMBL/GenBank/DDBJ whole genome shotgun (WGS) entry which is preliminary data.</text>
</comment>
<name>A0A8S1K4U8_PARPR</name>
<dbReference type="OMA" id="YIILMRE"/>
<sequence>MSQKWKLIPQYIQELQEQNDENSMATLRKLGKLQNLKECVDRDESELKKQYIILMRERNEYFKKLKAIQLINEQNPNSQLAQQIQLLFDAINKQQ</sequence>
<dbReference type="EMBL" id="CAJJDM010000011">
    <property type="protein sequence ID" value="CAD8049721.1"/>
    <property type="molecule type" value="Genomic_DNA"/>
</dbReference>
<protein>
    <submittedName>
        <fullName evidence="1">Uncharacterized protein</fullName>
    </submittedName>
</protein>
<dbReference type="Proteomes" id="UP000688137">
    <property type="component" value="Unassembled WGS sequence"/>
</dbReference>
<gene>
    <name evidence="1" type="ORF">PPRIM_AZ9-3.1.T0140131</name>
</gene>
<organism evidence="1 2">
    <name type="scientific">Paramecium primaurelia</name>
    <dbReference type="NCBI Taxonomy" id="5886"/>
    <lineage>
        <taxon>Eukaryota</taxon>
        <taxon>Sar</taxon>
        <taxon>Alveolata</taxon>
        <taxon>Ciliophora</taxon>
        <taxon>Intramacronucleata</taxon>
        <taxon>Oligohymenophorea</taxon>
        <taxon>Peniculida</taxon>
        <taxon>Parameciidae</taxon>
        <taxon>Paramecium</taxon>
    </lineage>
</organism>
<dbReference type="AlphaFoldDB" id="A0A8S1K4U8"/>
<proteinExistence type="predicted"/>